<reference evidence="1" key="2">
    <citation type="submission" date="2023-04" db="EMBL/GenBank/DDBJ databases">
        <authorList>
            <person name="Bruccoleri R.E."/>
            <person name="Oakeley E.J."/>
            <person name="Faust A.-M."/>
            <person name="Dessus-Babus S."/>
            <person name="Altorfer M."/>
            <person name="Burckhardt D."/>
            <person name="Oertli M."/>
            <person name="Naumann U."/>
            <person name="Petersen F."/>
            <person name="Wong J."/>
        </authorList>
    </citation>
    <scope>NUCLEOTIDE SEQUENCE</scope>
    <source>
        <strain evidence="1">GSM-AAB239-AS_SAM_17_03QT</strain>
        <tissue evidence="1">Leaf</tissue>
    </source>
</reference>
<dbReference type="EMBL" id="JANAVB010027598">
    <property type="protein sequence ID" value="KAJ6817775.1"/>
    <property type="molecule type" value="Genomic_DNA"/>
</dbReference>
<dbReference type="Proteomes" id="UP001140949">
    <property type="component" value="Unassembled WGS sequence"/>
</dbReference>
<gene>
    <name evidence="1" type="ORF">M6B38_409105</name>
</gene>
<sequence>MIDDRRANLRFVGDAFRFALLVRVEFLVNRQLYYPFSITLSKASVLAGYCSNLWARARDIS</sequence>
<evidence type="ECO:0000313" key="2">
    <source>
        <dbReference type="Proteomes" id="UP001140949"/>
    </source>
</evidence>
<dbReference type="AlphaFoldDB" id="A0AAX6FP23"/>
<evidence type="ECO:0000313" key="1">
    <source>
        <dbReference type="EMBL" id="KAJ6817775.1"/>
    </source>
</evidence>
<protein>
    <submittedName>
        <fullName evidence="1">Uncharacterized protein</fullName>
    </submittedName>
</protein>
<reference evidence="1" key="1">
    <citation type="journal article" date="2023" name="GigaByte">
        <title>Genome assembly of the bearded iris, Iris pallida Lam.</title>
        <authorList>
            <person name="Bruccoleri R.E."/>
            <person name="Oakeley E.J."/>
            <person name="Faust A.M.E."/>
            <person name="Altorfer M."/>
            <person name="Dessus-Babus S."/>
            <person name="Burckhardt D."/>
            <person name="Oertli M."/>
            <person name="Naumann U."/>
            <person name="Petersen F."/>
            <person name="Wong J."/>
        </authorList>
    </citation>
    <scope>NUCLEOTIDE SEQUENCE</scope>
    <source>
        <strain evidence="1">GSM-AAB239-AS_SAM_17_03QT</strain>
    </source>
</reference>
<comment type="caution">
    <text evidence="1">The sequence shown here is derived from an EMBL/GenBank/DDBJ whole genome shotgun (WGS) entry which is preliminary data.</text>
</comment>
<accession>A0AAX6FP23</accession>
<keyword evidence="2" id="KW-1185">Reference proteome</keyword>
<proteinExistence type="predicted"/>
<organism evidence="1 2">
    <name type="scientific">Iris pallida</name>
    <name type="common">Sweet iris</name>
    <dbReference type="NCBI Taxonomy" id="29817"/>
    <lineage>
        <taxon>Eukaryota</taxon>
        <taxon>Viridiplantae</taxon>
        <taxon>Streptophyta</taxon>
        <taxon>Embryophyta</taxon>
        <taxon>Tracheophyta</taxon>
        <taxon>Spermatophyta</taxon>
        <taxon>Magnoliopsida</taxon>
        <taxon>Liliopsida</taxon>
        <taxon>Asparagales</taxon>
        <taxon>Iridaceae</taxon>
        <taxon>Iridoideae</taxon>
        <taxon>Irideae</taxon>
        <taxon>Iris</taxon>
    </lineage>
</organism>
<name>A0AAX6FP23_IRIPA</name>